<evidence type="ECO:0000313" key="3">
    <source>
        <dbReference type="Proteomes" id="UP000664332"/>
    </source>
</evidence>
<evidence type="ECO:0000313" key="2">
    <source>
        <dbReference type="EMBL" id="MBN9644738.1"/>
    </source>
</evidence>
<organism evidence="2 3">
    <name type="scientific">Corynebacterium mendelii</name>
    <dbReference type="NCBI Taxonomy" id="2765362"/>
    <lineage>
        <taxon>Bacteria</taxon>
        <taxon>Bacillati</taxon>
        <taxon>Actinomycetota</taxon>
        <taxon>Actinomycetes</taxon>
        <taxon>Mycobacteriales</taxon>
        <taxon>Corynebacteriaceae</taxon>
        <taxon>Corynebacterium</taxon>
    </lineage>
</organism>
<reference evidence="2" key="1">
    <citation type="submission" date="2021-03" db="EMBL/GenBank/DDBJ databases">
        <authorList>
            <person name="Sun Q."/>
        </authorList>
    </citation>
    <scope>NUCLEOTIDE SEQUENCE</scope>
    <source>
        <strain evidence="2">CCM 8862</strain>
    </source>
</reference>
<evidence type="ECO:0000256" key="1">
    <source>
        <dbReference type="SAM" id="Phobius"/>
    </source>
</evidence>
<dbReference type="Proteomes" id="UP000664332">
    <property type="component" value="Unassembled WGS sequence"/>
</dbReference>
<sequence>MAKRKKTRLPAALCLILPVFWLGLLVAISGIEAPLKFLAPGITIPLGLGIGRLVFTALNIVEFVVAALLFVAARNAAAPKPFRTGLYTAIGLLVFKAILIRPFLNARTNAVIAGTGETGSIWHWFYMGADTALGLVLIFLVVRAAQRWIVP</sequence>
<feature type="transmembrane region" description="Helical" evidence="1">
    <location>
        <begin position="85"/>
        <end position="104"/>
    </location>
</feature>
<keyword evidence="3" id="KW-1185">Reference proteome</keyword>
<comment type="caution">
    <text evidence="2">The sequence shown here is derived from an EMBL/GenBank/DDBJ whole genome shotgun (WGS) entry which is preliminary data.</text>
</comment>
<feature type="transmembrane region" description="Helical" evidence="1">
    <location>
        <begin position="51"/>
        <end position="73"/>
    </location>
</feature>
<evidence type="ECO:0008006" key="4">
    <source>
        <dbReference type="Google" id="ProtNLM"/>
    </source>
</evidence>
<name>A0A939IY43_9CORY</name>
<dbReference type="AlphaFoldDB" id="A0A939IY43"/>
<accession>A0A939IY43</accession>
<gene>
    <name evidence="2" type="ORF">JZY06_08975</name>
</gene>
<dbReference type="RefSeq" id="WP_207279217.1">
    <property type="nucleotide sequence ID" value="NZ_JAFLEQ010000016.1"/>
</dbReference>
<protein>
    <recommendedName>
        <fullName evidence="4">DUF4149 domain-containing protein</fullName>
    </recommendedName>
</protein>
<keyword evidence="1" id="KW-0812">Transmembrane</keyword>
<keyword evidence="1" id="KW-0472">Membrane</keyword>
<proteinExistence type="predicted"/>
<dbReference type="EMBL" id="JAFLEQ010000016">
    <property type="protein sequence ID" value="MBN9644738.1"/>
    <property type="molecule type" value="Genomic_DNA"/>
</dbReference>
<feature type="transmembrane region" description="Helical" evidence="1">
    <location>
        <begin position="124"/>
        <end position="145"/>
    </location>
</feature>
<keyword evidence="1" id="KW-1133">Transmembrane helix</keyword>